<evidence type="ECO:0000259" key="4">
    <source>
        <dbReference type="Pfam" id="PF00934"/>
    </source>
</evidence>
<evidence type="ECO:0000313" key="6">
    <source>
        <dbReference type="Proteomes" id="UP000255467"/>
    </source>
</evidence>
<feature type="region of interest" description="Disordered" evidence="2">
    <location>
        <begin position="461"/>
        <end position="484"/>
    </location>
</feature>
<feature type="domain" description="PE" evidence="4">
    <location>
        <begin position="3"/>
        <end position="88"/>
    </location>
</feature>
<organism evidence="5 6">
    <name type="scientific">Nocardia otitidiscaviarum</name>
    <dbReference type="NCBI Taxonomy" id="1823"/>
    <lineage>
        <taxon>Bacteria</taxon>
        <taxon>Bacillati</taxon>
        <taxon>Actinomycetota</taxon>
        <taxon>Actinomycetes</taxon>
        <taxon>Mycobacteriales</taxon>
        <taxon>Nocardiaceae</taxon>
        <taxon>Nocardia</taxon>
    </lineage>
</organism>
<feature type="region of interest" description="Disordered" evidence="2">
    <location>
        <begin position="342"/>
        <end position="403"/>
    </location>
</feature>
<dbReference type="AlphaFoldDB" id="A0A378Y8Y5"/>
<dbReference type="OrthoDB" id="4531752at2"/>
<protein>
    <submittedName>
        <fullName evidence="5">PPE family</fullName>
    </submittedName>
</protein>
<feature type="domain" description="PPE" evidence="3">
    <location>
        <begin position="129"/>
        <end position="276"/>
    </location>
</feature>
<proteinExistence type="inferred from homology"/>
<dbReference type="InterPro" id="IPR038332">
    <property type="entry name" value="PPE_sf"/>
</dbReference>
<accession>A0A378Y8Y5</accession>
<name>A0A378Y8Y5_9NOCA</name>
<dbReference type="RefSeq" id="WP_039818569.1">
    <property type="nucleotide sequence ID" value="NZ_UGRY01000002.1"/>
</dbReference>
<gene>
    <name evidence="5" type="ORF">NCTC1934_00249</name>
</gene>
<keyword evidence="6" id="KW-1185">Reference proteome</keyword>
<dbReference type="Proteomes" id="UP000255467">
    <property type="component" value="Unassembled WGS sequence"/>
</dbReference>
<evidence type="ECO:0000313" key="5">
    <source>
        <dbReference type="EMBL" id="SUA72819.1"/>
    </source>
</evidence>
<sequence length="484" mass="49437">MVLNVDPEELVGAAAALADLVRVTGAAVPSEWVTPAGSDPISAGMVPQLNNEAAQLLNGVRGLLSVVQRSAHEVGAAAVDYAATDSTNSRLLGGTSGAEVGNPAELPGNVPMLVPPVITFPDPGVAVDPLAFAQMLHAGPGPAAPARFAEVLRAFDNGAAADAGRRVGAAAEVLRNWTPVGAQASAELTRHNDWLDRIRRQLNRLADRVDAYSDAFRIAKDKHPTPSEILTARKELLRAMRSKNEAATSAALAKYEELNLRSAEAIGGYEGSMAADAAKGNGEGGGEGDSSMLQALLPALMSALSQGGMLAADQTLTEGSYDGYYDDYPSYGEYGDYGNYDGVSPSSNPPGSFDGSGPGVDPAYTLGPMPMSAAPSATSGGGAGTPRPSSFEPIRSGSSPTGTMMGRGGYMPMMPMMPGAGGVGAGGGGDRGRVVAWHPDRLMYVDDTPHTESVIGERPVIAPTVTPPTPAPAAQTQNNAGGSA</sequence>
<dbReference type="SUPFAM" id="SSF140459">
    <property type="entry name" value="PE/PPE dimer-like"/>
    <property type="match status" value="1"/>
</dbReference>
<dbReference type="Gene3D" id="1.10.287.850">
    <property type="entry name" value="HP0062-like domain"/>
    <property type="match status" value="1"/>
</dbReference>
<dbReference type="STRING" id="1406858.GCA_000710895_01672"/>
<evidence type="ECO:0000256" key="1">
    <source>
        <dbReference type="ARBA" id="ARBA00010652"/>
    </source>
</evidence>
<dbReference type="Pfam" id="PF00934">
    <property type="entry name" value="PE"/>
    <property type="match status" value="1"/>
</dbReference>
<comment type="similarity">
    <text evidence="1">Belongs to the mycobacterial PPE family.</text>
</comment>
<reference evidence="5 6" key="1">
    <citation type="submission" date="2018-06" db="EMBL/GenBank/DDBJ databases">
        <authorList>
            <consortium name="Pathogen Informatics"/>
            <person name="Doyle S."/>
        </authorList>
    </citation>
    <scope>NUCLEOTIDE SEQUENCE [LARGE SCALE GENOMIC DNA]</scope>
    <source>
        <strain evidence="5 6">NCTC1934</strain>
    </source>
</reference>
<dbReference type="Gene3D" id="1.20.1260.20">
    <property type="entry name" value="PPE superfamily"/>
    <property type="match status" value="1"/>
</dbReference>
<evidence type="ECO:0000256" key="2">
    <source>
        <dbReference type="SAM" id="MobiDB-lite"/>
    </source>
</evidence>
<feature type="compositionally biased region" description="Low complexity" evidence="2">
    <location>
        <begin position="367"/>
        <end position="378"/>
    </location>
</feature>
<dbReference type="InterPro" id="IPR000030">
    <property type="entry name" value="PPE_dom"/>
</dbReference>
<dbReference type="InterPro" id="IPR000084">
    <property type="entry name" value="PE-PGRS_N"/>
</dbReference>
<evidence type="ECO:0000259" key="3">
    <source>
        <dbReference type="Pfam" id="PF00823"/>
    </source>
</evidence>
<dbReference type="EMBL" id="UGRY01000002">
    <property type="protein sequence ID" value="SUA72819.1"/>
    <property type="molecule type" value="Genomic_DNA"/>
</dbReference>
<dbReference type="Pfam" id="PF00823">
    <property type="entry name" value="PPE"/>
    <property type="match status" value="1"/>
</dbReference>